<gene>
    <name evidence="14" type="ORF">DOTSEDRAFT_73948</name>
</gene>
<evidence type="ECO:0000256" key="6">
    <source>
        <dbReference type="ARBA" id="ARBA00022806"/>
    </source>
</evidence>
<comment type="similarity">
    <text evidence="2">Belongs to the SNF2/RAD54 helicase family.</text>
</comment>
<keyword evidence="7" id="KW-0067">ATP-binding</keyword>
<dbReference type="EMBL" id="KB446542">
    <property type="protein sequence ID" value="EME41736.1"/>
    <property type="molecule type" value="Genomic_DNA"/>
</dbReference>
<accession>N1PKD2</accession>
<dbReference type="CDD" id="cd22254">
    <property type="entry name" value="CSB_WHD"/>
    <property type="match status" value="1"/>
</dbReference>
<reference evidence="15" key="1">
    <citation type="journal article" date="2012" name="PLoS Genet.">
        <title>The genomes of the fungal plant pathogens Cladosporium fulvum and Dothistroma septosporum reveal adaptation to different hosts and lifestyles but also signatures of common ancestry.</title>
        <authorList>
            <person name="de Wit P.J.G.M."/>
            <person name="van der Burgt A."/>
            <person name="Oekmen B."/>
            <person name="Stergiopoulos I."/>
            <person name="Abd-Elsalam K.A."/>
            <person name="Aerts A.L."/>
            <person name="Bahkali A.H."/>
            <person name="Beenen H.G."/>
            <person name="Chettri P."/>
            <person name="Cox M.P."/>
            <person name="Datema E."/>
            <person name="de Vries R.P."/>
            <person name="Dhillon B."/>
            <person name="Ganley A.R."/>
            <person name="Griffiths S.A."/>
            <person name="Guo Y."/>
            <person name="Hamelin R.C."/>
            <person name="Henrissat B."/>
            <person name="Kabir M.S."/>
            <person name="Jashni M.K."/>
            <person name="Kema G."/>
            <person name="Klaubauf S."/>
            <person name="Lapidus A."/>
            <person name="Levasseur A."/>
            <person name="Lindquist E."/>
            <person name="Mehrabi R."/>
            <person name="Ohm R.A."/>
            <person name="Owen T.J."/>
            <person name="Salamov A."/>
            <person name="Schwelm A."/>
            <person name="Schijlen E."/>
            <person name="Sun H."/>
            <person name="van den Burg H.A."/>
            <person name="van Ham R.C.H.J."/>
            <person name="Zhang S."/>
            <person name="Goodwin S.B."/>
            <person name="Grigoriev I.V."/>
            <person name="Collemare J."/>
            <person name="Bradshaw R.E."/>
        </authorList>
    </citation>
    <scope>NUCLEOTIDE SEQUENCE [LARGE SCALE GENOMIC DNA]</scope>
    <source>
        <strain evidence="15">NZE10 / CBS 128990</strain>
    </source>
</reference>
<dbReference type="Proteomes" id="UP000016933">
    <property type="component" value="Unassembled WGS sequence"/>
</dbReference>
<dbReference type="GO" id="GO:0005524">
    <property type="term" value="F:ATP binding"/>
    <property type="evidence" value="ECO:0007669"/>
    <property type="project" value="InterPro"/>
</dbReference>
<evidence type="ECO:0000256" key="1">
    <source>
        <dbReference type="ARBA" id="ARBA00004123"/>
    </source>
</evidence>
<dbReference type="Gene3D" id="3.40.50.10810">
    <property type="entry name" value="Tandem AAA-ATPase domain"/>
    <property type="match status" value="1"/>
</dbReference>
<evidence type="ECO:0000256" key="4">
    <source>
        <dbReference type="ARBA" id="ARBA00022763"/>
    </source>
</evidence>
<organism evidence="14 15">
    <name type="scientific">Dothistroma septosporum (strain NZE10 / CBS 128990)</name>
    <name type="common">Red band needle blight fungus</name>
    <name type="synonym">Mycosphaerella pini</name>
    <dbReference type="NCBI Taxonomy" id="675120"/>
    <lineage>
        <taxon>Eukaryota</taxon>
        <taxon>Fungi</taxon>
        <taxon>Dikarya</taxon>
        <taxon>Ascomycota</taxon>
        <taxon>Pezizomycotina</taxon>
        <taxon>Dothideomycetes</taxon>
        <taxon>Dothideomycetidae</taxon>
        <taxon>Mycosphaerellales</taxon>
        <taxon>Mycosphaerellaceae</taxon>
        <taxon>Dothistroma</taxon>
    </lineage>
</organism>
<evidence type="ECO:0000259" key="12">
    <source>
        <dbReference type="PROSITE" id="PS51192"/>
    </source>
</evidence>
<feature type="region of interest" description="Disordered" evidence="11">
    <location>
        <begin position="148"/>
        <end position="173"/>
    </location>
</feature>
<dbReference type="PROSITE" id="PS51194">
    <property type="entry name" value="HELICASE_CTER"/>
    <property type="match status" value="1"/>
</dbReference>
<dbReference type="InterPro" id="IPR027417">
    <property type="entry name" value="P-loop_NTPase"/>
</dbReference>
<feature type="compositionally biased region" description="Acidic residues" evidence="11">
    <location>
        <begin position="294"/>
        <end position="306"/>
    </location>
</feature>
<dbReference type="OrthoDB" id="413460at2759"/>
<dbReference type="SMART" id="SM00487">
    <property type="entry name" value="DEXDc"/>
    <property type="match status" value="1"/>
</dbReference>
<feature type="compositionally biased region" description="Acidic residues" evidence="11">
    <location>
        <begin position="1034"/>
        <end position="1043"/>
    </location>
</feature>
<dbReference type="Pfam" id="PF00176">
    <property type="entry name" value="SNF2-rel_dom"/>
    <property type="match status" value="1"/>
</dbReference>
<dbReference type="InterPro" id="IPR050496">
    <property type="entry name" value="SNF2_RAD54_helicase_repair"/>
</dbReference>
<dbReference type="CDD" id="cd18793">
    <property type="entry name" value="SF2_C_SNF"/>
    <property type="match status" value="1"/>
</dbReference>
<dbReference type="InterPro" id="IPR000330">
    <property type="entry name" value="SNF2_N"/>
</dbReference>
<proteinExistence type="inferred from homology"/>
<feature type="compositionally biased region" description="Basic and acidic residues" evidence="11">
    <location>
        <begin position="268"/>
        <end position="277"/>
    </location>
</feature>
<dbReference type="SMART" id="SM00490">
    <property type="entry name" value="HELICc"/>
    <property type="match status" value="1"/>
</dbReference>
<keyword evidence="6" id="KW-0347">Helicase</keyword>
<feature type="compositionally biased region" description="Polar residues" evidence="11">
    <location>
        <begin position="12"/>
        <end position="23"/>
    </location>
</feature>
<dbReference type="eggNOG" id="KOG0387">
    <property type="taxonomic scope" value="Eukaryota"/>
</dbReference>
<evidence type="ECO:0000313" key="14">
    <source>
        <dbReference type="EMBL" id="EME41736.1"/>
    </source>
</evidence>
<dbReference type="Gene3D" id="3.40.50.300">
    <property type="entry name" value="P-loop containing nucleotide triphosphate hydrolases"/>
    <property type="match status" value="1"/>
</dbReference>
<dbReference type="PANTHER" id="PTHR45629:SF7">
    <property type="entry name" value="DNA EXCISION REPAIR PROTEIN ERCC-6-RELATED"/>
    <property type="match status" value="1"/>
</dbReference>
<sequence>MASAAEVDVARSTDSSITTSAPQDENADACTSDIDRAGDGDVAIEGDEAAQLAALGAGVCDQDDLERDIGQQADQLLVEQADERDKKRLDKTQKERDRIQTAIKVLEKRLIEFGNKATKDNLRAEITHYKGLLQPLNTDLEQIQRRMNERHNDQNGDGETLLGSSGNKRMAGESQREFLIRTGKITPFSKKGMQLLRTSSSLGDVLLDAEEEDEEAQEDEQDEIEAAAAEPLSHRNLLAPGFEQDDTNTAASTVGELEDDEAMARRLQEEEFASERPAKRRRLTPRRPIRAISEEAESPADDSDAFVPDLDETGIADIGESGDNVEPADDDAQGDMALATTPGIKRKGKWKQKAAVTTEQEDLAGIDDGNEQVFQARLQSWVNRRSAARQRHKERRRESTQAETEQTADVKAEHDDEVALADVEEAKEEWFMPHPNRTDAVFEGGYRVPGDIYPSLFDYQKTGVQWLWELYAQQVGGIIGDEMGLGKTIQIISFLAGLHYSGKIDKPVVVVCPATVMKQWVNEFHRWWPPLRVSILHTSGSGMLDVRREESFEDDLEEDGFSRKSTHSKGYKQAKRIVDKVLRDGHVLVTTYSGLQTYAELLIPTDWQYAVLDEGHKIRNPNTAITIYCKELRTHNRVILSGTPMQNNLTELWSLFDFVFPMRLGTLVNFKNQFEIPIRQGGYANASNLQVETAMKCAETLKDAISPYLLQRFKVDVAADLPKKSERVLFCKLTKLQRDAYEWFLNSEDMKSIMAGKRQALYGIDILRKICNHPDLVEHKTLSKKTNYKYGIGSKCGKMQVVKALLEIWKRNGHKTLLFAQHRIMLDILEKFVQGMEGFNYRRMDGNTSIKDRQDLVDEFNKDPDLHVFLLTTKVGGLGVNLTGADRVIIYDPDWNPSTDVQARERAWRLGQKREVEIYRLMTAGTIEEKIYHRQIFKQFLSNKILRDPKQRQTFQLRDLHDLFTLGSPMENGQTETGSIFKGTEVRLSDHAARKGGRGQSLPSPPEEAQKEKDQTAITSFAGVDRQEDWRGAEEEDAEDEGGDQAKGNDDRILSGIFSRTGVQAAQDHDAIINGRKTVRADPEMIAREAKKIAAEAARELQRAGDIARSLPAGSVTWTGQHGSAGRDPSPPRRGSMRGGRGGGSGRGGPSSASVLANLQSRQIGMASAAAVASSSNVSSRAATPVRGGRAAAAQQPKGKDFLKLIRDYLVAQGGSAYTQMLIDHFNRYCGNEQRTMEFREMLKTIAVMQKGGRGRAKWVLKEEYRTQTPQ</sequence>
<keyword evidence="4" id="KW-0227">DNA damage</keyword>
<dbReference type="GO" id="GO:0008094">
    <property type="term" value="F:ATP-dependent activity, acting on DNA"/>
    <property type="evidence" value="ECO:0007669"/>
    <property type="project" value="TreeGrafter"/>
</dbReference>
<dbReference type="PANTHER" id="PTHR45629">
    <property type="entry name" value="SNF2/RAD54 FAMILY MEMBER"/>
    <property type="match status" value="1"/>
</dbReference>
<keyword evidence="3" id="KW-0547">Nucleotide-binding</keyword>
<dbReference type="InterPro" id="IPR038718">
    <property type="entry name" value="SNF2-like_sf"/>
</dbReference>
<dbReference type="Pfam" id="PF00271">
    <property type="entry name" value="Helicase_C"/>
    <property type="match status" value="1"/>
</dbReference>
<evidence type="ECO:0000256" key="10">
    <source>
        <dbReference type="ARBA" id="ARBA00023242"/>
    </source>
</evidence>
<feature type="compositionally biased region" description="Basic residues" evidence="11">
    <location>
        <begin position="386"/>
        <end position="395"/>
    </location>
</feature>
<dbReference type="Pfam" id="PF25875">
    <property type="entry name" value="WHD_Rad26_CSB"/>
    <property type="match status" value="1"/>
</dbReference>
<evidence type="ECO:0000313" key="15">
    <source>
        <dbReference type="Proteomes" id="UP000016933"/>
    </source>
</evidence>
<name>N1PKD2_DOTSN</name>
<dbReference type="SUPFAM" id="SSF52540">
    <property type="entry name" value="P-loop containing nucleoside triphosphate hydrolases"/>
    <property type="match status" value="2"/>
</dbReference>
<feature type="region of interest" description="Disordered" evidence="11">
    <location>
        <begin position="1"/>
        <end position="40"/>
    </location>
</feature>
<dbReference type="OMA" id="PTWTGQF"/>
<keyword evidence="5" id="KW-0378">Hydrolase</keyword>
<keyword evidence="9" id="KW-0234">DNA repair</keyword>
<dbReference type="GO" id="GO:0005634">
    <property type="term" value="C:nucleus"/>
    <property type="evidence" value="ECO:0007669"/>
    <property type="project" value="TreeGrafter"/>
</dbReference>
<dbReference type="HOGENOM" id="CLU_000315_7_0_1"/>
<dbReference type="STRING" id="675120.N1PKD2"/>
<protein>
    <submittedName>
        <fullName evidence="14">Uncharacterized protein</fullName>
    </submittedName>
</protein>
<feature type="region of interest" description="Disordered" evidence="11">
    <location>
        <begin position="385"/>
        <end position="412"/>
    </location>
</feature>
<evidence type="ECO:0000256" key="3">
    <source>
        <dbReference type="ARBA" id="ARBA00022741"/>
    </source>
</evidence>
<dbReference type="InterPro" id="IPR001650">
    <property type="entry name" value="Helicase_C-like"/>
</dbReference>
<keyword evidence="15" id="KW-1185">Reference proteome</keyword>
<dbReference type="AlphaFoldDB" id="N1PKD2"/>
<evidence type="ECO:0000259" key="13">
    <source>
        <dbReference type="PROSITE" id="PS51194"/>
    </source>
</evidence>
<feature type="region of interest" description="Disordered" evidence="11">
    <location>
        <begin position="990"/>
        <end position="1051"/>
    </location>
</feature>
<evidence type="ECO:0000256" key="7">
    <source>
        <dbReference type="ARBA" id="ARBA00022840"/>
    </source>
</evidence>
<feature type="domain" description="Helicase C-terminal" evidence="13">
    <location>
        <begin position="800"/>
        <end position="961"/>
    </location>
</feature>
<dbReference type="FunFam" id="3.40.50.10810:FF:000039">
    <property type="entry name" value="DNA repair protein Rhp26/Rad26"/>
    <property type="match status" value="1"/>
</dbReference>
<evidence type="ECO:0000256" key="8">
    <source>
        <dbReference type="ARBA" id="ARBA00023125"/>
    </source>
</evidence>
<dbReference type="GO" id="GO:0016787">
    <property type="term" value="F:hydrolase activity"/>
    <property type="evidence" value="ECO:0007669"/>
    <property type="project" value="UniProtKB-KW"/>
</dbReference>
<feature type="compositionally biased region" description="Gly residues" evidence="11">
    <location>
        <begin position="1137"/>
        <end position="1149"/>
    </location>
</feature>
<feature type="compositionally biased region" description="Basic residues" evidence="11">
    <location>
        <begin position="278"/>
        <end position="289"/>
    </location>
</feature>
<evidence type="ECO:0000256" key="5">
    <source>
        <dbReference type="ARBA" id="ARBA00022801"/>
    </source>
</evidence>
<keyword evidence="10" id="KW-0539">Nucleus</keyword>
<dbReference type="InterPro" id="IPR049730">
    <property type="entry name" value="SNF2/RAD54-like_C"/>
</dbReference>
<dbReference type="PROSITE" id="PS51192">
    <property type="entry name" value="HELICASE_ATP_BIND_1"/>
    <property type="match status" value="1"/>
</dbReference>
<dbReference type="CDD" id="cd18000">
    <property type="entry name" value="DEXHc_ERCC6"/>
    <property type="match status" value="1"/>
</dbReference>
<dbReference type="GO" id="GO:0006283">
    <property type="term" value="P:transcription-coupled nucleotide-excision repair"/>
    <property type="evidence" value="ECO:0007669"/>
    <property type="project" value="TreeGrafter"/>
</dbReference>
<evidence type="ECO:0000256" key="11">
    <source>
        <dbReference type="SAM" id="MobiDB-lite"/>
    </source>
</evidence>
<evidence type="ECO:0000256" key="2">
    <source>
        <dbReference type="ARBA" id="ARBA00007025"/>
    </source>
</evidence>
<dbReference type="InterPro" id="IPR014001">
    <property type="entry name" value="Helicase_ATP-bd"/>
</dbReference>
<reference evidence="14 15" key="2">
    <citation type="journal article" date="2012" name="PLoS Pathog.">
        <title>Diverse lifestyles and strategies of plant pathogenesis encoded in the genomes of eighteen Dothideomycetes fungi.</title>
        <authorList>
            <person name="Ohm R.A."/>
            <person name="Feau N."/>
            <person name="Henrissat B."/>
            <person name="Schoch C.L."/>
            <person name="Horwitz B.A."/>
            <person name="Barry K.W."/>
            <person name="Condon B.J."/>
            <person name="Copeland A.C."/>
            <person name="Dhillon B."/>
            <person name="Glaser F."/>
            <person name="Hesse C.N."/>
            <person name="Kosti I."/>
            <person name="LaButti K."/>
            <person name="Lindquist E.A."/>
            <person name="Lucas S."/>
            <person name="Salamov A.A."/>
            <person name="Bradshaw R.E."/>
            <person name="Ciuffetti L."/>
            <person name="Hamelin R.C."/>
            <person name="Kema G.H.J."/>
            <person name="Lawrence C."/>
            <person name="Scott J.A."/>
            <person name="Spatafora J.W."/>
            <person name="Turgeon B.G."/>
            <person name="de Wit P.J.G.M."/>
            <person name="Zhong S."/>
            <person name="Goodwin S.B."/>
            <person name="Grigoriev I.V."/>
        </authorList>
    </citation>
    <scope>NUCLEOTIDE SEQUENCE [LARGE SCALE GENOMIC DNA]</scope>
    <source>
        <strain evidence="15">NZE10 / CBS 128990</strain>
    </source>
</reference>
<keyword evidence="8" id="KW-0238">DNA-binding</keyword>
<comment type="subcellular location">
    <subcellularLocation>
        <location evidence="1">Nucleus</location>
    </subcellularLocation>
</comment>
<feature type="region of interest" description="Disordered" evidence="11">
    <location>
        <begin position="1106"/>
        <end position="1153"/>
    </location>
</feature>
<dbReference type="InterPro" id="IPR058951">
    <property type="entry name" value="WHD_Rad26_CSB-like"/>
</dbReference>
<feature type="region of interest" description="Disordered" evidence="11">
    <location>
        <begin position="268"/>
        <end position="306"/>
    </location>
</feature>
<evidence type="ECO:0000256" key="9">
    <source>
        <dbReference type="ARBA" id="ARBA00023204"/>
    </source>
</evidence>
<feature type="domain" description="Helicase ATP-binding" evidence="12">
    <location>
        <begin position="468"/>
        <end position="662"/>
    </location>
</feature>